<proteinExistence type="predicted"/>
<evidence type="ECO:0000313" key="1">
    <source>
        <dbReference type="EMBL" id="WGZ90019.1"/>
    </source>
</evidence>
<protein>
    <submittedName>
        <fullName evidence="1">Uncharacterized protein</fullName>
    </submittedName>
</protein>
<sequence>MTIQSFRRFSNDQTAKATTAELIENLGWEAVDVGGLDQALHLEHMTLLWIKMIRLQGANPYTVWARLTKNT</sequence>
<dbReference type="KEGG" id="tdu:QJT80_10970"/>
<accession>A0AA95H832</accession>
<dbReference type="Proteomes" id="UP001300672">
    <property type="component" value="Chromosome"/>
</dbReference>
<dbReference type="EMBL" id="CP124755">
    <property type="protein sequence ID" value="WGZ90019.1"/>
    <property type="molecule type" value="Genomic_DNA"/>
</dbReference>
<organism evidence="1">
    <name type="scientific">Candidatus Thiocaldithrix dubininis</name>
    <dbReference type="NCBI Taxonomy" id="3080823"/>
    <lineage>
        <taxon>Bacteria</taxon>
        <taxon>Pseudomonadati</taxon>
        <taxon>Pseudomonadota</taxon>
        <taxon>Gammaproteobacteria</taxon>
        <taxon>Thiotrichales</taxon>
        <taxon>Thiotrichaceae</taxon>
        <taxon>Candidatus Thiocaldithrix</taxon>
    </lineage>
</organism>
<dbReference type="AlphaFoldDB" id="A0AA95H832"/>
<dbReference type="Gene3D" id="3.40.50.720">
    <property type="entry name" value="NAD(P)-binding Rossmann-like Domain"/>
    <property type="match status" value="1"/>
</dbReference>
<reference evidence="1" key="1">
    <citation type="journal article" date="2023" name="Int. J. Mol. Sci.">
        <title>Metagenomics Revealed a New Genus 'Candidatus Thiocaldithrix dubininis' gen. nov., sp. nov. and a New Species 'Candidatus Thiothrix putei' sp. nov. in the Family Thiotrichaceae, Some Members of Which Have Traits of Both Na+- and H+-Motive Energetics.</title>
        <authorList>
            <person name="Ravin N.V."/>
            <person name="Muntyan M.S."/>
            <person name="Smolyakov D.D."/>
            <person name="Rudenko T.S."/>
            <person name="Beletsky A.V."/>
            <person name="Mardanov A.V."/>
            <person name="Grabovich M.Y."/>
        </authorList>
    </citation>
    <scope>NUCLEOTIDE SEQUENCE</scope>
    <source>
        <strain evidence="1">GKL-01</strain>
    </source>
</reference>
<gene>
    <name evidence="1" type="ORF">QJT80_10970</name>
</gene>
<reference evidence="1" key="2">
    <citation type="submission" date="2023-04" db="EMBL/GenBank/DDBJ databases">
        <authorList>
            <person name="Beletskiy A.V."/>
            <person name="Mardanov A.V."/>
            <person name="Ravin N.V."/>
        </authorList>
    </citation>
    <scope>NUCLEOTIDE SEQUENCE</scope>
    <source>
        <strain evidence="1">GKL-01</strain>
    </source>
</reference>
<name>A0AA95H832_9GAMM</name>